<accession>A0AA88I5E9</accession>
<reference evidence="2" key="1">
    <citation type="submission" date="2023-07" db="EMBL/GenBank/DDBJ databases">
        <title>Chromosome-level genome assembly of Artemia franciscana.</title>
        <authorList>
            <person name="Jo E."/>
        </authorList>
    </citation>
    <scope>NUCLEOTIDE SEQUENCE</scope>
    <source>
        <tissue evidence="2">Whole body</tissue>
    </source>
</reference>
<feature type="coiled-coil region" evidence="1">
    <location>
        <begin position="55"/>
        <end position="82"/>
    </location>
</feature>
<proteinExistence type="predicted"/>
<keyword evidence="3" id="KW-1185">Reference proteome</keyword>
<organism evidence="2 3">
    <name type="scientific">Artemia franciscana</name>
    <name type="common">Brine shrimp</name>
    <name type="synonym">Artemia sanfranciscana</name>
    <dbReference type="NCBI Taxonomy" id="6661"/>
    <lineage>
        <taxon>Eukaryota</taxon>
        <taxon>Metazoa</taxon>
        <taxon>Ecdysozoa</taxon>
        <taxon>Arthropoda</taxon>
        <taxon>Crustacea</taxon>
        <taxon>Branchiopoda</taxon>
        <taxon>Anostraca</taxon>
        <taxon>Artemiidae</taxon>
        <taxon>Artemia</taxon>
    </lineage>
</organism>
<dbReference type="Proteomes" id="UP001187531">
    <property type="component" value="Unassembled WGS sequence"/>
</dbReference>
<gene>
    <name evidence="2" type="ORF">QYM36_010306</name>
</gene>
<protein>
    <submittedName>
        <fullName evidence="2">Uncharacterized protein</fullName>
    </submittedName>
</protein>
<evidence type="ECO:0000313" key="2">
    <source>
        <dbReference type="EMBL" id="KAK2715687.1"/>
    </source>
</evidence>
<sequence length="386" mass="43784">MSGEVDWNNFFDETQLALALNILKNKPNSVSTYEYSKKIQEELLRNQEVSNSEDVQLLKQEIDDKEKKILEVEAENHHLKAEIALASFAAEELFQFDDVEPSNVDYNFSSRLHILKNLLFLQALHGISQSTSEDYFKSLILRLSNCSLLPDISYHKLRNLRRRINSDSIDTVLARIANDVTSSSLIGHLEKLGAVRIMAEMADLEDTCRATIITSKLMTIVERMVDRLIESDDIILATDSLILMKHSSKIRLEVVSCILLKIRDLLPSFSQENTLVGSLLGKRCASLIAICEKLLKHDLFCLSSSKQEKSSCDVSSWINILKHKQLQEKMKSECSQVCGTYVNLKMCVDEVAKLVPIFMPLLVVALASCESLLKKSITVVELRYRR</sequence>
<evidence type="ECO:0000256" key="1">
    <source>
        <dbReference type="SAM" id="Coils"/>
    </source>
</evidence>
<keyword evidence="1" id="KW-0175">Coiled coil</keyword>
<evidence type="ECO:0000313" key="3">
    <source>
        <dbReference type="Proteomes" id="UP001187531"/>
    </source>
</evidence>
<dbReference type="AlphaFoldDB" id="A0AA88I5E9"/>
<name>A0AA88I5E9_ARTSF</name>
<comment type="caution">
    <text evidence="2">The sequence shown here is derived from an EMBL/GenBank/DDBJ whole genome shotgun (WGS) entry which is preliminary data.</text>
</comment>
<dbReference type="EMBL" id="JAVRJZ010000012">
    <property type="protein sequence ID" value="KAK2715687.1"/>
    <property type="molecule type" value="Genomic_DNA"/>
</dbReference>